<dbReference type="GeneID" id="95977177"/>
<evidence type="ECO:0000313" key="10">
    <source>
        <dbReference type="EMBL" id="KAL1304486.1"/>
    </source>
</evidence>
<sequence>MENANRVIIFDFYFNPTWEEQAIGRVYRLGQLKPVFVYRIVAGGTFESKLYNQALFKAALAYRVIDKRNPMRNANKKAREWLSIPEDVPQDDIEGDKGKDPMVLDKLLEAEGTQGIIRGIKTMETLQRDANDEPLTEEEQREVEEEIRKASLLKNARRSAPGL</sequence>
<evidence type="ECO:0000313" key="11">
    <source>
        <dbReference type="Proteomes" id="UP001562354"/>
    </source>
</evidence>
<organism evidence="10 11">
    <name type="scientific">Neodothiora populina</name>
    <dbReference type="NCBI Taxonomy" id="2781224"/>
    <lineage>
        <taxon>Eukaryota</taxon>
        <taxon>Fungi</taxon>
        <taxon>Dikarya</taxon>
        <taxon>Ascomycota</taxon>
        <taxon>Pezizomycotina</taxon>
        <taxon>Dothideomycetes</taxon>
        <taxon>Dothideomycetidae</taxon>
        <taxon>Dothideales</taxon>
        <taxon>Dothioraceae</taxon>
        <taxon>Neodothiora</taxon>
    </lineage>
</organism>
<evidence type="ECO:0008006" key="12">
    <source>
        <dbReference type="Google" id="ProtNLM"/>
    </source>
</evidence>
<dbReference type="Proteomes" id="UP001562354">
    <property type="component" value="Unassembled WGS sequence"/>
</dbReference>
<evidence type="ECO:0000256" key="4">
    <source>
        <dbReference type="ARBA" id="ARBA00022801"/>
    </source>
</evidence>
<feature type="region of interest" description="Disordered" evidence="9">
    <location>
        <begin position="127"/>
        <end position="163"/>
    </location>
</feature>
<keyword evidence="4" id="KW-0378">Hydrolase</keyword>
<dbReference type="PANTHER" id="PTHR45797">
    <property type="entry name" value="RAD54-LIKE"/>
    <property type="match status" value="1"/>
</dbReference>
<dbReference type="Gene3D" id="3.40.50.300">
    <property type="entry name" value="P-loop containing nucleotide triphosphate hydrolases"/>
    <property type="match status" value="1"/>
</dbReference>
<dbReference type="RefSeq" id="XP_069200761.1">
    <property type="nucleotide sequence ID" value="XM_069342953.1"/>
</dbReference>
<accession>A0ABR3PEC4</accession>
<keyword evidence="5" id="KW-0347">Helicase</keyword>
<evidence type="ECO:0000256" key="2">
    <source>
        <dbReference type="ARBA" id="ARBA00007025"/>
    </source>
</evidence>
<reference evidence="10 11" key="1">
    <citation type="submission" date="2024-07" db="EMBL/GenBank/DDBJ databases">
        <title>Draft sequence of the Neodothiora populina.</title>
        <authorList>
            <person name="Drown D.D."/>
            <person name="Schuette U.S."/>
            <person name="Buechlein A.B."/>
            <person name="Rusch D.R."/>
            <person name="Winton L.W."/>
            <person name="Adams G.A."/>
        </authorList>
    </citation>
    <scope>NUCLEOTIDE SEQUENCE [LARGE SCALE GENOMIC DNA]</scope>
    <source>
        <strain evidence="10 11">CPC 39397</strain>
    </source>
</reference>
<gene>
    <name evidence="10" type="ORF">AAFC00_003476</name>
</gene>
<evidence type="ECO:0000256" key="1">
    <source>
        <dbReference type="ARBA" id="ARBA00004123"/>
    </source>
</evidence>
<dbReference type="InterPro" id="IPR049730">
    <property type="entry name" value="SNF2/RAD54-like_C"/>
</dbReference>
<dbReference type="CDD" id="cd18793">
    <property type="entry name" value="SF2_C_SNF"/>
    <property type="match status" value="1"/>
</dbReference>
<evidence type="ECO:0000256" key="9">
    <source>
        <dbReference type="SAM" id="MobiDB-lite"/>
    </source>
</evidence>
<comment type="caution">
    <text evidence="10">The sequence shown here is derived from an EMBL/GenBank/DDBJ whole genome shotgun (WGS) entry which is preliminary data.</text>
</comment>
<dbReference type="InterPro" id="IPR044574">
    <property type="entry name" value="ARIP4-like"/>
</dbReference>
<dbReference type="PANTHER" id="PTHR45797:SF1">
    <property type="entry name" value="HELICASE ARIP4"/>
    <property type="match status" value="1"/>
</dbReference>
<dbReference type="InterPro" id="IPR027417">
    <property type="entry name" value="P-loop_NTPase"/>
</dbReference>
<keyword evidence="11" id="KW-1185">Reference proteome</keyword>
<feature type="compositionally biased region" description="Acidic residues" evidence="9">
    <location>
        <begin position="132"/>
        <end position="145"/>
    </location>
</feature>
<evidence type="ECO:0000256" key="8">
    <source>
        <dbReference type="ARBA" id="ARBA00023242"/>
    </source>
</evidence>
<proteinExistence type="inferred from homology"/>
<keyword evidence="6" id="KW-0067">ATP-binding</keyword>
<evidence type="ECO:0000256" key="5">
    <source>
        <dbReference type="ARBA" id="ARBA00022806"/>
    </source>
</evidence>
<comment type="subcellular location">
    <subcellularLocation>
        <location evidence="1">Nucleus</location>
    </subcellularLocation>
</comment>
<dbReference type="SUPFAM" id="SSF52540">
    <property type="entry name" value="P-loop containing nucleoside triphosphate hydrolases"/>
    <property type="match status" value="1"/>
</dbReference>
<protein>
    <recommendedName>
        <fullName evidence="12">Helicase C-terminal domain-containing protein</fullName>
    </recommendedName>
</protein>
<keyword evidence="8" id="KW-0539">Nucleus</keyword>
<evidence type="ECO:0000256" key="6">
    <source>
        <dbReference type="ARBA" id="ARBA00022840"/>
    </source>
</evidence>
<evidence type="ECO:0000256" key="7">
    <source>
        <dbReference type="ARBA" id="ARBA00023125"/>
    </source>
</evidence>
<keyword evidence="7" id="KW-0238">DNA-binding</keyword>
<dbReference type="EMBL" id="JBFMKM010000008">
    <property type="protein sequence ID" value="KAL1304486.1"/>
    <property type="molecule type" value="Genomic_DNA"/>
</dbReference>
<keyword evidence="3" id="KW-0547">Nucleotide-binding</keyword>
<comment type="similarity">
    <text evidence="2">Belongs to the SNF2/RAD54 helicase family.</text>
</comment>
<evidence type="ECO:0000256" key="3">
    <source>
        <dbReference type="ARBA" id="ARBA00022741"/>
    </source>
</evidence>
<name>A0ABR3PEC4_9PEZI</name>